<gene>
    <name evidence="1" type="ORF">CAUJ_LOCUS509</name>
</gene>
<accession>A0A8S1GS77</accession>
<comment type="caution">
    <text evidence="1">The sequence shown here is derived from an EMBL/GenBank/DDBJ whole genome shotgun (WGS) entry which is preliminary data.</text>
</comment>
<dbReference type="EMBL" id="CAJGYM010000001">
    <property type="protein sequence ID" value="CAD6184590.1"/>
    <property type="molecule type" value="Genomic_DNA"/>
</dbReference>
<sequence length="102" mass="10900">MTYKACGGSFRSDDVAEKSWKRPLGSALSNRQTLSSSHAVVGSSFALYGAESLGESFLSSFFCPTSSLVSVLASLFLRLYRTSEATLFTASGPTNASSIFFF</sequence>
<organism evidence="1 2">
    <name type="scientific">Caenorhabditis auriculariae</name>
    <dbReference type="NCBI Taxonomy" id="2777116"/>
    <lineage>
        <taxon>Eukaryota</taxon>
        <taxon>Metazoa</taxon>
        <taxon>Ecdysozoa</taxon>
        <taxon>Nematoda</taxon>
        <taxon>Chromadorea</taxon>
        <taxon>Rhabditida</taxon>
        <taxon>Rhabditina</taxon>
        <taxon>Rhabditomorpha</taxon>
        <taxon>Rhabditoidea</taxon>
        <taxon>Rhabditidae</taxon>
        <taxon>Peloderinae</taxon>
        <taxon>Caenorhabditis</taxon>
    </lineage>
</organism>
<protein>
    <submittedName>
        <fullName evidence="1">Uncharacterized protein</fullName>
    </submittedName>
</protein>
<dbReference type="Proteomes" id="UP000835052">
    <property type="component" value="Unassembled WGS sequence"/>
</dbReference>
<keyword evidence="2" id="KW-1185">Reference proteome</keyword>
<name>A0A8S1GS77_9PELO</name>
<reference evidence="1" key="1">
    <citation type="submission" date="2020-10" db="EMBL/GenBank/DDBJ databases">
        <authorList>
            <person name="Kikuchi T."/>
        </authorList>
    </citation>
    <scope>NUCLEOTIDE SEQUENCE</scope>
    <source>
        <strain evidence="1">NKZ352</strain>
    </source>
</reference>
<evidence type="ECO:0000313" key="1">
    <source>
        <dbReference type="EMBL" id="CAD6184590.1"/>
    </source>
</evidence>
<dbReference type="AlphaFoldDB" id="A0A8S1GS77"/>
<evidence type="ECO:0000313" key="2">
    <source>
        <dbReference type="Proteomes" id="UP000835052"/>
    </source>
</evidence>
<proteinExistence type="predicted"/>